<comment type="caution">
    <text evidence="7">The sequence shown here is derived from an EMBL/GenBank/DDBJ whole genome shotgun (WGS) entry which is preliminary data.</text>
</comment>
<accession>A0A8S2KKN4</accession>
<feature type="non-terminal residue" evidence="7">
    <location>
        <position position="1"/>
    </location>
</feature>
<feature type="domain" description="G-protein coupled receptors family 1 profile" evidence="6">
    <location>
        <begin position="1"/>
        <end position="184"/>
    </location>
</feature>
<feature type="transmembrane region" description="Helical" evidence="5">
    <location>
        <begin position="6"/>
        <end position="28"/>
    </location>
</feature>
<proteinExistence type="predicted"/>
<feature type="transmembrane region" description="Helical" evidence="5">
    <location>
        <begin position="48"/>
        <end position="66"/>
    </location>
</feature>
<feature type="transmembrane region" description="Helical" evidence="5">
    <location>
        <begin position="471"/>
        <end position="491"/>
    </location>
</feature>
<dbReference type="GO" id="GO:0016020">
    <property type="term" value="C:membrane"/>
    <property type="evidence" value="ECO:0007669"/>
    <property type="project" value="UniProtKB-SubCell"/>
</dbReference>
<feature type="transmembrane region" description="Helical" evidence="5">
    <location>
        <begin position="327"/>
        <end position="346"/>
    </location>
</feature>
<feature type="transmembrane region" description="Helical" evidence="5">
    <location>
        <begin position="160"/>
        <end position="180"/>
    </location>
</feature>
<evidence type="ECO:0000256" key="1">
    <source>
        <dbReference type="ARBA" id="ARBA00004370"/>
    </source>
</evidence>
<evidence type="ECO:0000256" key="2">
    <source>
        <dbReference type="ARBA" id="ARBA00022692"/>
    </source>
</evidence>
<protein>
    <recommendedName>
        <fullName evidence="6">G-protein coupled receptors family 1 profile domain-containing protein</fullName>
    </recommendedName>
</protein>
<dbReference type="Pfam" id="PF25044">
    <property type="entry name" value="DUF7789"/>
    <property type="match status" value="1"/>
</dbReference>
<keyword evidence="3 5" id="KW-1133">Transmembrane helix</keyword>
<evidence type="ECO:0000313" key="8">
    <source>
        <dbReference type="Proteomes" id="UP000681967"/>
    </source>
</evidence>
<comment type="subcellular location">
    <subcellularLocation>
        <location evidence="1">Membrane</location>
    </subcellularLocation>
</comment>
<feature type="transmembrane region" description="Helical" evidence="5">
    <location>
        <begin position="444"/>
        <end position="464"/>
    </location>
</feature>
<dbReference type="AlphaFoldDB" id="A0A8S2KKN4"/>
<dbReference type="PANTHER" id="PTHR39299:SF1">
    <property type="entry name" value="TRANSMEMBRANE PROTEIN"/>
    <property type="match status" value="1"/>
</dbReference>
<name>A0A8S2KKN4_9BILA</name>
<gene>
    <name evidence="7" type="ORF">BYL167_LOCUS5706</name>
</gene>
<feature type="transmembrane region" description="Helical" evidence="5">
    <location>
        <begin position="524"/>
        <end position="547"/>
    </location>
</feature>
<dbReference type="InterPro" id="IPR017452">
    <property type="entry name" value="GPCR_Rhodpsn_7TM"/>
</dbReference>
<feature type="transmembrane region" description="Helical" evidence="5">
    <location>
        <begin position="366"/>
        <end position="388"/>
    </location>
</feature>
<dbReference type="SUPFAM" id="SSF81321">
    <property type="entry name" value="Family A G protein-coupled receptor-like"/>
    <property type="match status" value="1"/>
</dbReference>
<feature type="transmembrane region" description="Helical" evidence="5">
    <location>
        <begin position="117"/>
        <end position="135"/>
    </location>
</feature>
<dbReference type="PROSITE" id="PS50262">
    <property type="entry name" value="G_PROTEIN_RECEP_F1_2"/>
    <property type="match status" value="1"/>
</dbReference>
<reference evidence="7" key="1">
    <citation type="submission" date="2021-02" db="EMBL/GenBank/DDBJ databases">
        <authorList>
            <person name="Nowell W R."/>
        </authorList>
    </citation>
    <scope>NUCLEOTIDE SEQUENCE</scope>
</reference>
<organism evidence="7 8">
    <name type="scientific">Rotaria magnacalcarata</name>
    <dbReference type="NCBI Taxonomy" id="392030"/>
    <lineage>
        <taxon>Eukaryota</taxon>
        <taxon>Metazoa</taxon>
        <taxon>Spiralia</taxon>
        <taxon>Gnathifera</taxon>
        <taxon>Rotifera</taxon>
        <taxon>Eurotatoria</taxon>
        <taxon>Bdelloidea</taxon>
        <taxon>Philodinida</taxon>
        <taxon>Philodinidae</taxon>
        <taxon>Rotaria</taxon>
    </lineage>
</organism>
<feature type="transmembrane region" description="Helical" evidence="5">
    <location>
        <begin position="265"/>
        <end position="287"/>
    </location>
</feature>
<sequence>ESLYILPTLALVASLAISDTLVLVFKLLSYRNKASQHIYFPTVYNISIFGKVSVLLSVWIIVLMTIEPTLVVLFPFHKTQFVSQRRARTVVMITAIIAIAFSARPLVIRMDTARTQVVPLIIGNFLTIVIAKRAVNRRHDLFANNSNQQNCKMDSTESQLMLMLLIVTLMFIVYFIPFTITNVVSRLGLPFDYWFTQKSFEGYTALRVLSALLKDSNFYTNFDVYCPEPRPTFSGILNLTTEHAIEESGFLGTRRGKINIRWYEYTFLALSLLAAIVTDGLTIARIAQSDPSNDPDFAYGILILVHSIFLLIFLITGIFYQRITDIVAFFLSSVLLTIYVIAHFIAKITHNNDGQSTQTKIRLVRLIFTITFNLCFIPLAVMVIKDYRRDEFSKRLFGVFPAARRPLKIYSIFDCVVRINTMLSISSLLLNLYNVTGYETVDRVLLIIGIPLTLLWLGMGIGMARLENYMLVFIFYIFSLFQFGFLGYSFYTAIQYSTQISRGSASSLTTTKATMINLVPVLQVLYVCISANLLTHILSMGMGFWCTRHFKQGLKEKVFNNKIDKWIQKRWSQN</sequence>
<evidence type="ECO:0000256" key="5">
    <source>
        <dbReference type="SAM" id="Phobius"/>
    </source>
</evidence>
<dbReference type="EMBL" id="CAJOBH010001324">
    <property type="protein sequence ID" value="CAF3848219.1"/>
    <property type="molecule type" value="Genomic_DNA"/>
</dbReference>
<keyword evidence="2 5" id="KW-0812">Transmembrane</keyword>
<feature type="transmembrane region" description="Helical" evidence="5">
    <location>
        <begin position="86"/>
        <end position="105"/>
    </location>
</feature>
<feature type="transmembrane region" description="Helical" evidence="5">
    <location>
        <begin position="299"/>
        <end position="320"/>
    </location>
</feature>
<evidence type="ECO:0000313" key="7">
    <source>
        <dbReference type="EMBL" id="CAF3848219.1"/>
    </source>
</evidence>
<keyword evidence="4 5" id="KW-0472">Membrane</keyword>
<evidence type="ECO:0000256" key="4">
    <source>
        <dbReference type="ARBA" id="ARBA00023136"/>
    </source>
</evidence>
<dbReference type="Proteomes" id="UP000681967">
    <property type="component" value="Unassembled WGS sequence"/>
</dbReference>
<dbReference type="PANTHER" id="PTHR39299">
    <property type="entry name" value="TRANSMEMBRANE PROTEIN"/>
    <property type="match status" value="1"/>
</dbReference>
<dbReference type="Gene3D" id="1.20.1070.10">
    <property type="entry name" value="Rhodopsin 7-helix transmembrane proteins"/>
    <property type="match status" value="2"/>
</dbReference>
<evidence type="ECO:0000256" key="3">
    <source>
        <dbReference type="ARBA" id="ARBA00022989"/>
    </source>
</evidence>
<evidence type="ECO:0000259" key="6">
    <source>
        <dbReference type="PROSITE" id="PS50262"/>
    </source>
</evidence>
<dbReference type="InterPro" id="IPR056691">
    <property type="entry name" value="DUF7789"/>
</dbReference>